<comment type="function">
    <text evidence="11">Involved in the TonB-dependent energy-dependent transport of various receptor-bound substrates. Protects ExbD from proteolytic degradation and functionally stabilizes TonB.</text>
</comment>
<dbReference type="PATRIC" id="fig|121290.4.peg.2433"/>
<dbReference type="InterPro" id="IPR014164">
    <property type="entry name" value="TonB_ExbB_1"/>
</dbReference>
<dbReference type="PANTHER" id="PTHR30625:SF16">
    <property type="entry name" value="BIOPOLYMER TRANSPORT PROTEIN EXBB"/>
    <property type="match status" value="1"/>
</dbReference>
<feature type="transmembrane region" description="Helical" evidence="14">
    <location>
        <begin position="256"/>
        <end position="278"/>
    </location>
</feature>
<dbReference type="GO" id="GO:0005886">
    <property type="term" value="C:plasma membrane"/>
    <property type="evidence" value="ECO:0007669"/>
    <property type="project" value="UniProtKB-SubCell"/>
</dbReference>
<keyword evidence="17" id="KW-1185">Reference proteome</keyword>
<keyword evidence="4 12" id="KW-0813">Transport</keyword>
<evidence type="ECO:0000256" key="13">
    <source>
        <dbReference type="SAM" id="MobiDB-lite"/>
    </source>
</evidence>
<feature type="compositionally biased region" description="Low complexity" evidence="13">
    <location>
        <begin position="1"/>
        <end position="14"/>
    </location>
</feature>
<protein>
    <recommendedName>
        <fullName evidence="3">Biopolymer transport protein ExbB</fullName>
    </recommendedName>
</protein>
<proteinExistence type="inferred from homology"/>
<comment type="similarity">
    <text evidence="12">Belongs to the exbB/tolQ family.</text>
</comment>
<dbReference type="PANTHER" id="PTHR30625">
    <property type="entry name" value="PROTEIN TOLQ"/>
    <property type="match status" value="1"/>
</dbReference>
<sequence length="319" mass="33027">MPAAPTTTPSTAGAQFAPASDAAPQMGGFQPGSQANDLSQGLTAPPAAAADAAPVDQPHEISNSLGTGLVDGATDEPALAASESVGSELHVPHDLSPWGMFMAADIVVKTVMVGLVLASVATWTIWLAKSIELMAARSRMRRALRKLAAANSMSEAMSLIDAKRGPVPAMLRAAIAETRASWDLPDKYAIKDRIKARLERIELASGRDVARGTGMLATVGSTAPFIGLFGTVWGIMNSFIGIAETQTTNLAVVAPGIAEALLATAFGLIAAIPAVMIYNHFARSIAGYKALVGDASVAVLGIVSRDFDRGVRPELRAAE</sequence>
<dbReference type="InterPro" id="IPR002898">
    <property type="entry name" value="MotA_ExbB_proton_chnl"/>
</dbReference>
<keyword evidence="9 14" id="KW-1133">Transmembrane helix</keyword>
<comment type="caution">
    <text evidence="16">The sequence shown here is derived from an EMBL/GenBank/DDBJ whole genome shotgun (WGS) entry which is preliminary data.</text>
</comment>
<dbReference type="AlphaFoldDB" id="A0A109BDK3"/>
<feature type="transmembrane region" description="Helical" evidence="14">
    <location>
        <begin position="106"/>
        <end position="128"/>
    </location>
</feature>
<dbReference type="InterPro" id="IPR050790">
    <property type="entry name" value="ExbB/TolQ_transport"/>
</dbReference>
<keyword evidence="7 14" id="KW-0812">Transmembrane</keyword>
<evidence type="ECO:0000256" key="1">
    <source>
        <dbReference type="ARBA" id="ARBA00004429"/>
    </source>
</evidence>
<dbReference type="GO" id="GO:0017038">
    <property type="term" value="P:protein import"/>
    <property type="evidence" value="ECO:0007669"/>
    <property type="project" value="TreeGrafter"/>
</dbReference>
<keyword evidence="10 14" id="KW-0472">Membrane</keyword>
<evidence type="ECO:0000256" key="10">
    <source>
        <dbReference type="ARBA" id="ARBA00023136"/>
    </source>
</evidence>
<evidence type="ECO:0000256" key="7">
    <source>
        <dbReference type="ARBA" id="ARBA00022692"/>
    </source>
</evidence>
<dbReference type="OrthoDB" id="9805133at2"/>
<feature type="compositionally biased region" description="Polar residues" evidence="13">
    <location>
        <begin position="31"/>
        <end position="42"/>
    </location>
</feature>
<keyword evidence="6" id="KW-0997">Cell inner membrane</keyword>
<feature type="compositionally biased region" description="Low complexity" evidence="13">
    <location>
        <begin position="44"/>
        <end position="54"/>
    </location>
</feature>
<comment type="subunit">
    <text evidence="2">The accessory proteins ExbB and ExbD seem to form a complex with TonB.</text>
</comment>
<evidence type="ECO:0000313" key="16">
    <source>
        <dbReference type="EMBL" id="KWT66828.1"/>
    </source>
</evidence>
<evidence type="ECO:0000313" key="17">
    <source>
        <dbReference type="Proteomes" id="UP000059074"/>
    </source>
</evidence>
<dbReference type="Proteomes" id="UP000059074">
    <property type="component" value="Unassembled WGS sequence"/>
</dbReference>
<evidence type="ECO:0000256" key="9">
    <source>
        <dbReference type="ARBA" id="ARBA00022989"/>
    </source>
</evidence>
<keyword evidence="8 12" id="KW-0653">Protein transport</keyword>
<evidence type="ECO:0000256" key="4">
    <source>
        <dbReference type="ARBA" id="ARBA00022448"/>
    </source>
</evidence>
<evidence type="ECO:0000256" key="8">
    <source>
        <dbReference type="ARBA" id="ARBA00022927"/>
    </source>
</evidence>
<evidence type="ECO:0000256" key="11">
    <source>
        <dbReference type="ARBA" id="ARBA00024816"/>
    </source>
</evidence>
<evidence type="ECO:0000256" key="3">
    <source>
        <dbReference type="ARBA" id="ARBA00022093"/>
    </source>
</evidence>
<evidence type="ECO:0000256" key="14">
    <source>
        <dbReference type="SAM" id="Phobius"/>
    </source>
</evidence>
<evidence type="ECO:0000256" key="5">
    <source>
        <dbReference type="ARBA" id="ARBA00022475"/>
    </source>
</evidence>
<dbReference type="Pfam" id="PF01618">
    <property type="entry name" value="MotA_ExbB"/>
    <property type="match status" value="1"/>
</dbReference>
<evidence type="ECO:0000259" key="15">
    <source>
        <dbReference type="Pfam" id="PF01618"/>
    </source>
</evidence>
<dbReference type="EMBL" id="LMTR01000071">
    <property type="protein sequence ID" value="KWT66828.1"/>
    <property type="molecule type" value="Genomic_DNA"/>
</dbReference>
<feature type="transmembrane region" description="Helical" evidence="14">
    <location>
        <begin position="215"/>
        <end position="236"/>
    </location>
</feature>
<dbReference type="GO" id="GO:0022857">
    <property type="term" value="F:transmembrane transporter activity"/>
    <property type="evidence" value="ECO:0007669"/>
    <property type="project" value="InterPro"/>
</dbReference>
<feature type="region of interest" description="Disordered" evidence="13">
    <location>
        <begin position="1"/>
        <end position="69"/>
    </location>
</feature>
<comment type="subcellular location">
    <subcellularLocation>
        <location evidence="1">Cell inner membrane</location>
        <topology evidence="1">Multi-pass membrane protein</topology>
    </subcellularLocation>
    <subcellularLocation>
        <location evidence="12">Membrane</location>
        <topology evidence="12">Multi-pass membrane protein</topology>
    </subcellularLocation>
</comment>
<accession>A0A109BDK3</accession>
<dbReference type="NCBIfam" id="TIGR02797">
    <property type="entry name" value="exbB"/>
    <property type="match status" value="1"/>
</dbReference>
<evidence type="ECO:0000256" key="6">
    <source>
        <dbReference type="ARBA" id="ARBA00022519"/>
    </source>
</evidence>
<evidence type="ECO:0000256" key="12">
    <source>
        <dbReference type="RuleBase" id="RU004057"/>
    </source>
</evidence>
<name>A0A109BDK3_HYPSL</name>
<gene>
    <name evidence="16" type="ORF">APY04_2235</name>
</gene>
<dbReference type="STRING" id="121290.APY04_2235"/>
<feature type="domain" description="MotA/TolQ/ExbB proton channel" evidence="15">
    <location>
        <begin position="169"/>
        <end position="286"/>
    </location>
</feature>
<reference evidence="16 17" key="1">
    <citation type="submission" date="2015-10" db="EMBL/GenBank/DDBJ databases">
        <title>Transcriptomic analysis of a linuron degrading triple-species bacterial consortium.</title>
        <authorList>
            <person name="Albers P."/>
        </authorList>
    </citation>
    <scope>NUCLEOTIDE SEQUENCE [LARGE SCALE GENOMIC DNA]</scope>
    <source>
        <strain evidence="16 17">WDL6</strain>
    </source>
</reference>
<evidence type="ECO:0000256" key="2">
    <source>
        <dbReference type="ARBA" id="ARBA00011471"/>
    </source>
</evidence>
<keyword evidence="5" id="KW-1003">Cell membrane</keyword>
<organism evidence="16 17">
    <name type="scientific">Hyphomicrobium sulfonivorans</name>
    <dbReference type="NCBI Taxonomy" id="121290"/>
    <lineage>
        <taxon>Bacteria</taxon>
        <taxon>Pseudomonadati</taxon>
        <taxon>Pseudomonadota</taxon>
        <taxon>Alphaproteobacteria</taxon>
        <taxon>Hyphomicrobiales</taxon>
        <taxon>Hyphomicrobiaceae</taxon>
        <taxon>Hyphomicrobium</taxon>
    </lineage>
</organism>